<dbReference type="AlphaFoldDB" id="A0A820T843"/>
<sequence length="36" mass="4206">LADLVREDLQYYFPRLVANDVKITLIEALDHVLSMM</sequence>
<organism evidence="1 2">
    <name type="scientific">Adineta steineri</name>
    <dbReference type="NCBI Taxonomy" id="433720"/>
    <lineage>
        <taxon>Eukaryota</taxon>
        <taxon>Metazoa</taxon>
        <taxon>Spiralia</taxon>
        <taxon>Gnathifera</taxon>
        <taxon>Rotifera</taxon>
        <taxon>Eurotatoria</taxon>
        <taxon>Bdelloidea</taxon>
        <taxon>Adinetida</taxon>
        <taxon>Adinetidae</taxon>
        <taxon>Adineta</taxon>
    </lineage>
</organism>
<name>A0A820T843_9BILA</name>
<accession>A0A820T843</accession>
<dbReference type="EMBL" id="CAJOAY010038117">
    <property type="protein sequence ID" value="CAF4468040.1"/>
    <property type="molecule type" value="Genomic_DNA"/>
</dbReference>
<comment type="caution">
    <text evidence="1">The sequence shown here is derived from an EMBL/GenBank/DDBJ whole genome shotgun (WGS) entry which is preliminary data.</text>
</comment>
<evidence type="ECO:0000313" key="2">
    <source>
        <dbReference type="Proteomes" id="UP000663881"/>
    </source>
</evidence>
<dbReference type="Proteomes" id="UP000663881">
    <property type="component" value="Unassembled WGS sequence"/>
</dbReference>
<dbReference type="Gene3D" id="3.50.50.100">
    <property type="match status" value="1"/>
</dbReference>
<gene>
    <name evidence="1" type="ORF">OKA104_LOCUS55074</name>
</gene>
<protein>
    <submittedName>
        <fullName evidence="1">Uncharacterized protein</fullName>
    </submittedName>
</protein>
<evidence type="ECO:0000313" key="1">
    <source>
        <dbReference type="EMBL" id="CAF4468040.1"/>
    </source>
</evidence>
<proteinExistence type="predicted"/>
<feature type="non-terminal residue" evidence="1">
    <location>
        <position position="36"/>
    </location>
</feature>
<reference evidence="1" key="1">
    <citation type="submission" date="2021-02" db="EMBL/GenBank/DDBJ databases">
        <authorList>
            <person name="Nowell W R."/>
        </authorList>
    </citation>
    <scope>NUCLEOTIDE SEQUENCE</scope>
</reference>
<feature type="non-terminal residue" evidence="1">
    <location>
        <position position="1"/>
    </location>
</feature>